<sequence>MARESRGVIPPTSMRAGTAGCGGFVGGGGTRARARRRERPEDRDDRWYSLMGIADASGDDEVYPNLSM</sequence>
<gene>
    <name evidence="2" type="ORF">B1045F02.52</name>
</gene>
<dbReference type="Proteomes" id="UP000817658">
    <property type="component" value="Chromosome 1"/>
</dbReference>
<name>Q5ZB38_ORYSJ</name>
<evidence type="ECO:0000313" key="2">
    <source>
        <dbReference type="EMBL" id="BAD53099.1"/>
    </source>
</evidence>
<evidence type="ECO:0000256" key="1">
    <source>
        <dbReference type="SAM" id="MobiDB-lite"/>
    </source>
</evidence>
<dbReference type="EMBL" id="AP003329">
    <property type="protein sequence ID" value="BAD53099.1"/>
    <property type="molecule type" value="Genomic_DNA"/>
</dbReference>
<accession>Q5ZB38</accession>
<reference evidence="2" key="1">
    <citation type="journal article" date="2002" name="Nature">
        <title>The genome sequence and structure of rice chromosome 1.</title>
        <authorList>
            <person name="Sasaki T."/>
            <person name="Matsumoto T."/>
            <person name="Yamamoto K."/>
            <person name="Sakata K."/>
            <person name="Baba T."/>
            <person name="Katayose Y."/>
            <person name="Wu J."/>
            <person name="Niimura Y."/>
            <person name="Cheng Z."/>
            <person name="Nagamura Y."/>
            <person name="Antonio B.A."/>
            <person name="Kanamori H."/>
            <person name="Hosokawa S."/>
            <person name="Masukawa M."/>
            <person name="Arikawa K."/>
            <person name="Chiden Y."/>
            <person name="Hayashi M."/>
            <person name="Okamoto M."/>
            <person name="Ando T."/>
            <person name="Aoki H."/>
            <person name="Arita K."/>
            <person name="Hamada M."/>
            <person name="Harada C."/>
            <person name="Hijishita S."/>
            <person name="Honda M."/>
            <person name="Ichikawa Y."/>
            <person name="Idonuma A."/>
            <person name="Iijima M."/>
            <person name="Ikeda M."/>
            <person name="Ikeno M."/>
            <person name="Itoh S."/>
            <person name="Itoh T."/>
            <person name="Itoh Y."/>
            <person name="Itoh Y."/>
            <person name="Iwabuchi A."/>
            <person name="Kamiya K."/>
            <person name="Karasawa W."/>
            <person name="Katagiri S."/>
            <person name="Kikuta A."/>
            <person name="Kobayashi N."/>
            <person name="Kono I."/>
            <person name="Machita K."/>
            <person name="Maehara T."/>
            <person name="Mizuno H."/>
            <person name="Mizubayashi T."/>
            <person name="Mukai Y."/>
            <person name="Nagasaki H."/>
            <person name="Nakashima M."/>
            <person name="Nakama Y."/>
            <person name="Nakamichi Y."/>
            <person name="Nakamura M."/>
            <person name="Namiki N."/>
            <person name="Negishi M."/>
            <person name="Ohta I."/>
            <person name="Ono N."/>
            <person name="Saji S."/>
            <person name="Sakai K."/>
            <person name="Shibata M."/>
            <person name="Shimokawa T."/>
            <person name="Shomura A."/>
            <person name="Song J."/>
            <person name="Takazaki Y."/>
            <person name="Terasawa K."/>
            <person name="Tsuji K."/>
            <person name="Waki K."/>
            <person name="Yamagata H."/>
            <person name="Yamane H."/>
            <person name="Yoshiki S."/>
            <person name="Yoshihara R."/>
            <person name="Yukawa K."/>
            <person name="Zhong H."/>
            <person name="Iwama H."/>
            <person name="Endo T."/>
            <person name="Ito H."/>
            <person name="Hahn J.H."/>
            <person name="Kim H.I."/>
            <person name="Eun M.Y."/>
            <person name="Yano M."/>
            <person name="Jiang J."/>
            <person name="Gojobori T."/>
        </authorList>
    </citation>
    <scope>NUCLEOTIDE SEQUENCE</scope>
</reference>
<protein>
    <submittedName>
        <fullName evidence="2">Uncharacterized protein</fullName>
    </submittedName>
</protein>
<feature type="compositionally biased region" description="Gly residues" evidence="1">
    <location>
        <begin position="19"/>
        <end position="30"/>
    </location>
</feature>
<organism evidence="2">
    <name type="scientific">Oryza sativa subsp. japonica</name>
    <name type="common">Rice</name>
    <dbReference type="NCBI Taxonomy" id="39947"/>
    <lineage>
        <taxon>Eukaryota</taxon>
        <taxon>Viridiplantae</taxon>
        <taxon>Streptophyta</taxon>
        <taxon>Embryophyta</taxon>
        <taxon>Tracheophyta</taxon>
        <taxon>Spermatophyta</taxon>
        <taxon>Magnoliopsida</taxon>
        <taxon>Liliopsida</taxon>
        <taxon>Poales</taxon>
        <taxon>Poaceae</taxon>
        <taxon>BOP clade</taxon>
        <taxon>Oryzoideae</taxon>
        <taxon>Oryzeae</taxon>
        <taxon>Oryzinae</taxon>
        <taxon>Oryza</taxon>
        <taxon>Oryza sativa</taxon>
    </lineage>
</organism>
<feature type="region of interest" description="Disordered" evidence="1">
    <location>
        <begin position="1"/>
        <end position="43"/>
    </location>
</feature>
<dbReference type="AlphaFoldDB" id="Q5ZB38"/>
<proteinExistence type="predicted"/>